<evidence type="ECO:0000313" key="2">
    <source>
        <dbReference type="EMBL" id="KAK0738709.1"/>
    </source>
</evidence>
<name>A0AA40EEN6_9PEZI</name>
<reference evidence="2" key="1">
    <citation type="submission" date="2023-06" db="EMBL/GenBank/DDBJ databases">
        <title>Genome-scale phylogeny and comparative genomics of the fungal order Sordariales.</title>
        <authorList>
            <consortium name="Lawrence Berkeley National Laboratory"/>
            <person name="Hensen N."/>
            <person name="Bonometti L."/>
            <person name="Westerberg I."/>
            <person name="Brannstrom I.O."/>
            <person name="Guillou S."/>
            <person name="Cros-Aarteil S."/>
            <person name="Calhoun S."/>
            <person name="Haridas S."/>
            <person name="Kuo A."/>
            <person name="Mondo S."/>
            <person name="Pangilinan J."/>
            <person name="Riley R."/>
            <person name="LaButti K."/>
            <person name="Andreopoulos B."/>
            <person name="Lipzen A."/>
            <person name="Chen C."/>
            <person name="Yanf M."/>
            <person name="Daum C."/>
            <person name="Ng V."/>
            <person name="Clum A."/>
            <person name="Steindorff A."/>
            <person name="Ohm R."/>
            <person name="Martin F."/>
            <person name="Silar P."/>
            <person name="Natvig D."/>
            <person name="Lalanne C."/>
            <person name="Gautier V."/>
            <person name="Ament-velasquez S.L."/>
            <person name="Kruys A."/>
            <person name="Hutchinson M.I."/>
            <person name="Powell A.J."/>
            <person name="Barry K."/>
            <person name="Miller A.N."/>
            <person name="Grigoriev I.V."/>
            <person name="Debuchy R."/>
            <person name="Gladieux P."/>
            <person name="Thoren M.H."/>
            <person name="Johannesson H."/>
        </authorList>
    </citation>
    <scope>NUCLEOTIDE SEQUENCE</scope>
    <source>
        <strain evidence="2">SMH3187-1</strain>
    </source>
</reference>
<gene>
    <name evidence="2" type="ORF">B0T18DRAFT_433471</name>
</gene>
<feature type="region of interest" description="Disordered" evidence="1">
    <location>
        <begin position="313"/>
        <end position="349"/>
    </location>
</feature>
<evidence type="ECO:0000256" key="1">
    <source>
        <dbReference type="SAM" id="MobiDB-lite"/>
    </source>
</evidence>
<feature type="compositionally biased region" description="Basic and acidic residues" evidence="1">
    <location>
        <begin position="337"/>
        <end position="349"/>
    </location>
</feature>
<organism evidence="2 3">
    <name type="scientific">Schizothecium vesticola</name>
    <dbReference type="NCBI Taxonomy" id="314040"/>
    <lineage>
        <taxon>Eukaryota</taxon>
        <taxon>Fungi</taxon>
        <taxon>Dikarya</taxon>
        <taxon>Ascomycota</taxon>
        <taxon>Pezizomycotina</taxon>
        <taxon>Sordariomycetes</taxon>
        <taxon>Sordariomycetidae</taxon>
        <taxon>Sordariales</taxon>
        <taxon>Schizotheciaceae</taxon>
        <taxon>Schizothecium</taxon>
    </lineage>
</organism>
<comment type="caution">
    <text evidence="2">The sequence shown here is derived from an EMBL/GenBank/DDBJ whole genome shotgun (WGS) entry which is preliminary data.</text>
</comment>
<accession>A0AA40EEN6</accession>
<keyword evidence="3" id="KW-1185">Reference proteome</keyword>
<feature type="region of interest" description="Disordered" evidence="1">
    <location>
        <begin position="132"/>
        <end position="153"/>
    </location>
</feature>
<feature type="region of interest" description="Disordered" evidence="1">
    <location>
        <begin position="1"/>
        <end position="62"/>
    </location>
</feature>
<dbReference type="Proteomes" id="UP001172155">
    <property type="component" value="Unassembled WGS sequence"/>
</dbReference>
<dbReference type="EMBL" id="JAUKUD010000007">
    <property type="protein sequence ID" value="KAK0738709.1"/>
    <property type="molecule type" value="Genomic_DNA"/>
</dbReference>
<feature type="compositionally biased region" description="Low complexity" evidence="1">
    <location>
        <begin position="240"/>
        <end position="254"/>
    </location>
</feature>
<dbReference type="AlphaFoldDB" id="A0AA40EEN6"/>
<feature type="compositionally biased region" description="Basic residues" evidence="1">
    <location>
        <begin position="472"/>
        <end position="485"/>
    </location>
</feature>
<feature type="compositionally biased region" description="Basic and acidic residues" evidence="1">
    <location>
        <begin position="534"/>
        <end position="549"/>
    </location>
</feature>
<feature type="region of interest" description="Disordered" evidence="1">
    <location>
        <begin position="234"/>
        <end position="270"/>
    </location>
</feature>
<evidence type="ECO:0000313" key="3">
    <source>
        <dbReference type="Proteomes" id="UP001172155"/>
    </source>
</evidence>
<feature type="compositionally biased region" description="Low complexity" evidence="1">
    <location>
        <begin position="394"/>
        <end position="408"/>
    </location>
</feature>
<feature type="region of interest" description="Disordered" evidence="1">
    <location>
        <begin position="385"/>
        <end position="549"/>
    </location>
</feature>
<sequence>MSSPKSPKSCEDSSDNGAQANQGSSPFILSPAASSGPANILQHSTPATVFDPPSHSPSPAMPHFTGALTANFTTLVNPNTAVGRIIARGEATIQALDPFISSSSSGLSNPSYGANIARPPPAVQRGTRTLLRSSRNRVRIEDSPRPAFGSSSQADGDLVVPVVAPVSPIVLQDPDFSLRANSGRWVLRGAGRNITVPAGPRPMPMAANNPPPEGPRRNPTIPAVSQVPMAQMAPPPPPYRTNNTSQQQRNQAAAGIWNQATPPSRPSRAAISTVYPTENPSLSFHPSAAIPPLFANRHIQPIAPLRVPAFAGQPPASPWQLEPWQPEQSHPLPPLPRPERPRSEPSPNDLEHQLEELEQQQRRQLEIVRQRAWDFEQWQIQHDLSQHRHSNQGQELSRQQSEQSLRSRMAPAQQRWTPGGGHFYYQRNGDVVRPAPMSDPFTGEDGGAGSGWIQTSTWRVCYPPPLWNQGGRHGRQQEKRRKKRDKTSPTPGAYDEASGEEKMLGKGGEASSAEPESLPGTPEAPAQVQEEQEEKTQVDEKEDVEEKHE</sequence>
<proteinExistence type="predicted"/>
<protein>
    <submittedName>
        <fullName evidence="2">Uncharacterized protein</fullName>
    </submittedName>
</protein>
<feature type="compositionally biased region" description="Polar residues" evidence="1">
    <location>
        <begin position="15"/>
        <end position="47"/>
    </location>
</feature>